<comment type="caution">
    <text evidence="1">The sequence shown here is derived from an EMBL/GenBank/DDBJ whole genome shotgun (WGS) entry which is preliminary data.</text>
</comment>
<name>A0AA94L3J1_DESDE</name>
<dbReference type="InterPro" id="IPR025048">
    <property type="entry name" value="DUF3987"/>
</dbReference>
<evidence type="ECO:0008006" key="3">
    <source>
        <dbReference type="Google" id="ProtNLM"/>
    </source>
</evidence>
<evidence type="ECO:0000313" key="1">
    <source>
        <dbReference type="EMBL" id="SFW74037.1"/>
    </source>
</evidence>
<dbReference type="Proteomes" id="UP000182680">
    <property type="component" value="Unassembled WGS sequence"/>
</dbReference>
<proteinExistence type="predicted"/>
<organism evidence="1 2">
    <name type="scientific">Desulfovibrio desulfuricans</name>
    <dbReference type="NCBI Taxonomy" id="876"/>
    <lineage>
        <taxon>Bacteria</taxon>
        <taxon>Pseudomonadati</taxon>
        <taxon>Thermodesulfobacteriota</taxon>
        <taxon>Desulfovibrionia</taxon>
        <taxon>Desulfovibrionales</taxon>
        <taxon>Desulfovibrionaceae</taxon>
        <taxon>Desulfovibrio</taxon>
    </lineage>
</organism>
<dbReference type="EMBL" id="FPIW01000098">
    <property type="protein sequence ID" value="SFW74037.1"/>
    <property type="molecule type" value="Genomic_DNA"/>
</dbReference>
<reference evidence="2" key="1">
    <citation type="submission" date="2016-11" db="EMBL/GenBank/DDBJ databases">
        <authorList>
            <person name="Jaros S."/>
            <person name="Januszkiewicz K."/>
            <person name="Wedrychowicz H."/>
        </authorList>
    </citation>
    <scope>NUCLEOTIDE SEQUENCE [LARGE SCALE GENOMIC DNA]</scope>
    <source>
        <strain evidence="2">DSM 7057</strain>
    </source>
</reference>
<gene>
    <name evidence="1" type="ORF">SAMN02910291_02844</name>
</gene>
<sequence length="492" mass="55985">MTYDSPGVGRRLKISSLKREKEETNLHFANFSGCNLPLTTRKIVEAVSTSRHVDSGLVLLGWLASIAGIDRGCHRIKHKTTGYINLLALLIIAGAESGCGKSLALEFFIESISNIELNSYDQGSSDCEEEACDACNQRIKFLKGEYVKTGDPAKLSEIKNIRQELSEIETKRNKPRFLMSDITKAAYFKLMVDQGFVMRMESDGILLPRDSFNMVRKFWGGEAHSESRISRGQASCNDPFIVDLVFTQIEPFTKFIKDKSYIETGLCARMLTYRAAPHDPRMYQTSQHELDPEIKALIQRILARVNDCASSSVEHQIITLSAEAERAWDNFRIKCSEDASGRNVEIKEWAKRMAQHALRIAGILHVAEYPEPEKTPVSWDEIDTAIQITEVLADNLWECISGHANRQELVCMCDVGIHILEENLRTFNATQLKQRFKDRYSAAEVDVALYKLERRAIIRDLSESYCYSRRGRPSGHEYRNEYYDRHSGSNED</sequence>
<dbReference type="Pfam" id="PF13148">
    <property type="entry name" value="DUF3987"/>
    <property type="match status" value="1"/>
</dbReference>
<protein>
    <recommendedName>
        <fullName evidence="3">DUF3987 domain-containing protein</fullName>
    </recommendedName>
</protein>
<dbReference type="RefSeq" id="WP_083578001.1">
    <property type="nucleotide sequence ID" value="NZ_FPIW01000098.1"/>
</dbReference>
<accession>A0AA94L3J1</accession>
<dbReference type="AlphaFoldDB" id="A0AA94L3J1"/>
<evidence type="ECO:0000313" key="2">
    <source>
        <dbReference type="Proteomes" id="UP000182680"/>
    </source>
</evidence>